<dbReference type="Proteomes" id="UP000249522">
    <property type="component" value="Unassembled WGS sequence"/>
</dbReference>
<name>A0A2W1LTV7_9BACL</name>
<reference evidence="1 2" key="1">
    <citation type="submission" date="2018-06" db="EMBL/GenBank/DDBJ databases">
        <title>Paenibacillus imtechensis sp. nov.</title>
        <authorList>
            <person name="Pinnaka A.K."/>
            <person name="Singh H."/>
            <person name="Kaur M."/>
        </authorList>
    </citation>
    <scope>NUCLEOTIDE SEQUENCE [LARGE SCALE GENOMIC DNA]</scope>
    <source>
        <strain evidence="1 2">SMB1</strain>
    </source>
</reference>
<evidence type="ECO:0000313" key="1">
    <source>
        <dbReference type="EMBL" id="PZD95221.1"/>
    </source>
</evidence>
<protein>
    <submittedName>
        <fullName evidence="1">Uncharacterized protein</fullName>
    </submittedName>
</protein>
<comment type="caution">
    <text evidence="1">The sequence shown here is derived from an EMBL/GenBank/DDBJ whole genome shotgun (WGS) entry which is preliminary data.</text>
</comment>
<accession>A0A2W1LTV7</accession>
<gene>
    <name evidence="1" type="ORF">DNH61_11720</name>
</gene>
<evidence type="ECO:0000313" key="2">
    <source>
        <dbReference type="Proteomes" id="UP000249522"/>
    </source>
</evidence>
<dbReference type="AlphaFoldDB" id="A0A2W1LTV7"/>
<organism evidence="1 2">
    <name type="scientific">Paenibacillus sambharensis</name>
    <dbReference type="NCBI Taxonomy" id="1803190"/>
    <lineage>
        <taxon>Bacteria</taxon>
        <taxon>Bacillati</taxon>
        <taxon>Bacillota</taxon>
        <taxon>Bacilli</taxon>
        <taxon>Bacillales</taxon>
        <taxon>Paenibacillaceae</taxon>
        <taxon>Paenibacillus</taxon>
    </lineage>
</organism>
<dbReference type="EMBL" id="QKRB01000044">
    <property type="protein sequence ID" value="PZD95221.1"/>
    <property type="molecule type" value="Genomic_DNA"/>
</dbReference>
<sequence>METLGDALPKEIERVQEIIREYEKIPAGHLAAEMMKADVKRAQEAMMSGDLAGMLAAYQALKEYEL</sequence>
<dbReference type="RefSeq" id="WP_111146850.1">
    <property type="nucleotide sequence ID" value="NZ_QKRB01000044.1"/>
</dbReference>
<proteinExistence type="predicted"/>
<dbReference type="OrthoDB" id="9108899at2"/>
<keyword evidence="2" id="KW-1185">Reference proteome</keyword>